<dbReference type="PROSITE" id="PS52016">
    <property type="entry name" value="TONB_DEPENDENT_REC_3"/>
    <property type="match status" value="1"/>
</dbReference>
<evidence type="ECO:0000256" key="7">
    <source>
        <dbReference type="ARBA" id="ARBA00023136"/>
    </source>
</evidence>
<evidence type="ECO:0000259" key="14">
    <source>
        <dbReference type="Pfam" id="PF07715"/>
    </source>
</evidence>
<comment type="caution">
    <text evidence="15">The sequence shown here is derived from an EMBL/GenBank/DDBJ whole genome shotgun (WGS) entry which is preliminary data.</text>
</comment>
<keyword evidence="3 10" id="KW-0813">Transport</keyword>
<evidence type="ECO:0000256" key="6">
    <source>
        <dbReference type="ARBA" id="ARBA00023077"/>
    </source>
</evidence>
<dbReference type="RefSeq" id="WP_267223532.1">
    <property type="nucleotide sequence ID" value="NZ_JAPCWC010000024.1"/>
</dbReference>
<dbReference type="InterPro" id="IPR010105">
    <property type="entry name" value="TonB_sidphr_rcpt"/>
</dbReference>
<keyword evidence="7 10" id="KW-0472">Membrane</keyword>
<organism evidence="15 16">
    <name type="scientific">Novosphingobium clariflavum</name>
    <dbReference type="NCBI Taxonomy" id="2029884"/>
    <lineage>
        <taxon>Bacteria</taxon>
        <taxon>Pseudomonadati</taxon>
        <taxon>Pseudomonadota</taxon>
        <taxon>Alphaproteobacteria</taxon>
        <taxon>Sphingomonadales</taxon>
        <taxon>Sphingomonadaceae</taxon>
        <taxon>Novosphingobium</taxon>
    </lineage>
</organism>
<evidence type="ECO:0000256" key="12">
    <source>
        <dbReference type="SAM" id="SignalP"/>
    </source>
</evidence>
<dbReference type="InterPro" id="IPR039426">
    <property type="entry name" value="TonB-dep_rcpt-like"/>
</dbReference>
<gene>
    <name evidence="15" type="ORF">ACFFF8_12045</name>
</gene>
<dbReference type="EMBL" id="JBHLTM010000046">
    <property type="protein sequence ID" value="MFC0685330.1"/>
    <property type="molecule type" value="Genomic_DNA"/>
</dbReference>
<evidence type="ECO:0000256" key="5">
    <source>
        <dbReference type="ARBA" id="ARBA00022692"/>
    </source>
</evidence>
<evidence type="ECO:0000256" key="10">
    <source>
        <dbReference type="PROSITE-ProRule" id="PRU01360"/>
    </source>
</evidence>
<dbReference type="Proteomes" id="UP001589858">
    <property type="component" value="Unassembled WGS sequence"/>
</dbReference>
<dbReference type="PANTHER" id="PTHR32552">
    <property type="entry name" value="FERRICHROME IRON RECEPTOR-RELATED"/>
    <property type="match status" value="1"/>
</dbReference>
<dbReference type="Pfam" id="PF07715">
    <property type="entry name" value="Plug"/>
    <property type="match status" value="1"/>
</dbReference>
<comment type="subcellular location">
    <subcellularLocation>
        <location evidence="1 10">Cell outer membrane</location>
        <topology evidence="1 10">Multi-pass membrane protein</topology>
    </subcellularLocation>
</comment>
<protein>
    <submittedName>
        <fullName evidence="15">TonB-dependent siderophore receptor</fullName>
    </submittedName>
</protein>
<accession>A0ABV6S7V6</accession>
<dbReference type="InterPro" id="IPR037066">
    <property type="entry name" value="Plug_dom_sf"/>
</dbReference>
<keyword evidence="9 10" id="KW-0998">Cell outer membrane</keyword>
<sequence>MIDTEGRHNSTFNRTGASRCALAVMACSALLPIPAHADDAEAAGKKSDRDIVVTGSVPQDYVVGAQGSTARLDLSLRETPQAVAVITRAQIEDFGLNTVDTLLRRATGVNVDSAETDRTYYNARGFDIVNFQFDGIGQPLSYGLQNGQIDTSIFERVDVVRGATGLLSQTGNPSAAINFVRKRPAKDLGGYASLSYGSYNEVRGDVDVNAPLTEDGSIRTRFVGSYQDGDSYLDYYHTSRLTLYGVAAADLGPDTVATVGYSWQESDPRGVSWGALPFTNADGTPATYPRSTNSAQPWSKWYSLDRNLFGDITHDFGGGWTGKVSVLRRARNQDSRLFYVYYGEVDGETELVAYPGAYLDKLRETTLDANITGKINVAGREHDVVLGVNYGESRLVEQESIDADAIGTPLPGNTAFEGSFPYPNWGDYSVTADYTTKITSAYGLIRLSLADPLKVMLGANVTNARRTGTSYDTPYAFDKTRFLPFAGLTIDLAGNITAYASYATIFSPQVYLTADRSNIDPLEGETYEAGLKGEWNDGKLTAAVAVFKTREDNVAESIGFDADLGQTLYQGVNARSHGVEVDLAGEVLPGFQVSGGYAWTDIEDDDGNNARAFIPRHTLRMSATYTPQFLPALRMGASARYQSKIHNDYIEQDGYAIVDLMARYQVTNNVSLAVNLDNLTDVKYWTSLQWDQAYYGAPRTVRGTLGVSF</sequence>
<evidence type="ECO:0000256" key="4">
    <source>
        <dbReference type="ARBA" id="ARBA00022452"/>
    </source>
</evidence>
<dbReference type="Pfam" id="PF00593">
    <property type="entry name" value="TonB_dep_Rec_b-barrel"/>
    <property type="match status" value="1"/>
</dbReference>
<evidence type="ECO:0000256" key="2">
    <source>
        <dbReference type="ARBA" id="ARBA00009810"/>
    </source>
</evidence>
<dbReference type="Gene3D" id="2.40.170.20">
    <property type="entry name" value="TonB-dependent receptor, beta-barrel domain"/>
    <property type="match status" value="1"/>
</dbReference>
<proteinExistence type="inferred from homology"/>
<keyword evidence="6 11" id="KW-0798">TonB box</keyword>
<feature type="domain" description="TonB-dependent receptor-like beta-barrel" evidence="13">
    <location>
        <begin position="269"/>
        <end position="679"/>
    </location>
</feature>
<keyword evidence="4 10" id="KW-1134">Transmembrane beta strand</keyword>
<evidence type="ECO:0000256" key="1">
    <source>
        <dbReference type="ARBA" id="ARBA00004571"/>
    </source>
</evidence>
<evidence type="ECO:0000256" key="8">
    <source>
        <dbReference type="ARBA" id="ARBA00023170"/>
    </source>
</evidence>
<evidence type="ECO:0000256" key="9">
    <source>
        <dbReference type="ARBA" id="ARBA00023237"/>
    </source>
</evidence>
<evidence type="ECO:0000313" key="16">
    <source>
        <dbReference type="Proteomes" id="UP001589858"/>
    </source>
</evidence>
<evidence type="ECO:0000256" key="3">
    <source>
        <dbReference type="ARBA" id="ARBA00022448"/>
    </source>
</evidence>
<evidence type="ECO:0000259" key="13">
    <source>
        <dbReference type="Pfam" id="PF00593"/>
    </source>
</evidence>
<dbReference type="InterPro" id="IPR036942">
    <property type="entry name" value="Beta-barrel_TonB_sf"/>
</dbReference>
<dbReference type="InterPro" id="IPR012910">
    <property type="entry name" value="Plug_dom"/>
</dbReference>
<keyword evidence="16" id="KW-1185">Reference proteome</keyword>
<comment type="similarity">
    <text evidence="2 10 11">Belongs to the TonB-dependent receptor family.</text>
</comment>
<feature type="domain" description="TonB-dependent receptor plug" evidence="14">
    <location>
        <begin position="76"/>
        <end position="174"/>
    </location>
</feature>
<reference evidence="15 16" key="1">
    <citation type="submission" date="2024-09" db="EMBL/GenBank/DDBJ databases">
        <authorList>
            <person name="Sun Q."/>
            <person name="Mori K."/>
        </authorList>
    </citation>
    <scope>NUCLEOTIDE SEQUENCE [LARGE SCALE GENOMIC DNA]</scope>
    <source>
        <strain evidence="15 16">CICC 11035S</strain>
    </source>
</reference>
<keyword evidence="12" id="KW-0732">Signal</keyword>
<evidence type="ECO:0000256" key="11">
    <source>
        <dbReference type="RuleBase" id="RU003357"/>
    </source>
</evidence>
<dbReference type="PANTHER" id="PTHR32552:SF74">
    <property type="entry name" value="HYDROXAMATE SIDEROPHORE RECEPTOR FHUE"/>
    <property type="match status" value="1"/>
</dbReference>
<dbReference type="InterPro" id="IPR000531">
    <property type="entry name" value="Beta-barrel_TonB"/>
</dbReference>
<name>A0ABV6S7V6_9SPHN</name>
<keyword evidence="8 15" id="KW-0675">Receptor</keyword>
<dbReference type="NCBIfam" id="TIGR01783">
    <property type="entry name" value="TonB-siderophor"/>
    <property type="match status" value="1"/>
</dbReference>
<dbReference type="CDD" id="cd01347">
    <property type="entry name" value="ligand_gated_channel"/>
    <property type="match status" value="1"/>
</dbReference>
<feature type="signal peptide" evidence="12">
    <location>
        <begin position="1"/>
        <end position="37"/>
    </location>
</feature>
<evidence type="ECO:0000313" key="15">
    <source>
        <dbReference type="EMBL" id="MFC0685330.1"/>
    </source>
</evidence>
<keyword evidence="5 10" id="KW-0812">Transmembrane</keyword>
<feature type="chain" id="PRO_5045533831" evidence="12">
    <location>
        <begin position="38"/>
        <end position="709"/>
    </location>
</feature>
<dbReference type="SUPFAM" id="SSF56935">
    <property type="entry name" value="Porins"/>
    <property type="match status" value="1"/>
</dbReference>
<dbReference type="Gene3D" id="2.170.130.10">
    <property type="entry name" value="TonB-dependent receptor, plug domain"/>
    <property type="match status" value="1"/>
</dbReference>